<dbReference type="InterPro" id="IPR008979">
    <property type="entry name" value="Galactose-bd-like_sf"/>
</dbReference>
<organism evidence="2 3">
    <name type="scientific">Velamenicoccus archaeovorus</name>
    <dbReference type="NCBI Taxonomy" id="1930593"/>
    <lineage>
        <taxon>Bacteria</taxon>
        <taxon>Pseudomonadati</taxon>
        <taxon>Candidatus Omnitrophota</taxon>
        <taxon>Candidatus Velamenicoccus</taxon>
    </lineage>
</organism>
<dbReference type="SUPFAM" id="SSF49785">
    <property type="entry name" value="Galactose-binding domain-like"/>
    <property type="match status" value="2"/>
</dbReference>
<name>A0A410P2E8_VELA1</name>
<dbReference type="KEGG" id="vai:BU251_00210"/>
<dbReference type="EMBL" id="CP019384">
    <property type="protein sequence ID" value="QAT16271.1"/>
    <property type="molecule type" value="Genomic_DNA"/>
</dbReference>
<dbReference type="OrthoDB" id="9762066at2"/>
<dbReference type="AlphaFoldDB" id="A0A410P2E8"/>
<protein>
    <submittedName>
        <fullName evidence="2">Uncharacterized protein</fullName>
    </submittedName>
</protein>
<reference evidence="2 3" key="1">
    <citation type="submission" date="2017-01" db="EMBL/GenBank/DDBJ databases">
        <title>First insights into the biology of 'candidatus Vampirococcus archaeovorus'.</title>
        <authorList>
            <person name="Kizina J."/>
            <person name="Jordan S."/>
            <person name="Stueber K."/>
            <person name="Reinhardt R."/>
            <person name="Harder J."/>
        </authorList>
    </citation>
    <scope>NUCLEOTIDE SEQUENCE [LARGE SCALE GENOMIC DNA]</scope>
    <source>
        <strain evidence="2 3">LiM</strain>
    </source>
</reference>
<dbReference type="Gene3D" id="2.60.120.430">
    <property type="entry name" value="Galactose-binding lectin"/>
    <property type="match status" value="2"/>
</dbReference>
<feature type="signal peptide" evidence="1">
    <location>
        <begin position="1"/>
        <end position="20"/>
    </location>
</feature>
<accession>A0A410P2E8</accession>
<gene>
    <name evidence="2" type="ORF">BU251_00210</name>
</gene>
<sequence length="388" mass="42768">MRKWIVGLAVLLAVGWNVCAAEEKAAEEKATGEVKSFPVYTDAKSPDNHYIPSGWMGDFGDLSMDDKYMGDPHSGSTSIKFVYTAKKTQNQGWAGVYWQNPANNWGSKKGGFDLTGLNKLTLWMRGDKGGEVIDKIAVGGIKGTYPDTTEVSVGPIELTTTWTPYTVNLAGKDLSYINGALCWVANADSNPNGATFYIDDIKFEYDPALKPAGKKTQEMPFYIYADKGSIQNHFIPSGWMGDYSDLKIDVGSTDNPYFGKTCIKITYDNKATNGARWAGMYWQYPANNWGGVDGGFDLSRAKKLTFWARGEKGGERIEEFKVGGIMGEYSDSDTAGIGPVVLDKEWKQYTIDLTGKDLSYIIGGFAWATNLDVNPDGAVFYLDEIKYE</sequence>
<keyword evidence="1" id="KW-0732">Signal</keyword>
<proteinExistence type="predicted"/>
<evidence type="ECO:0000313" key="2">
    <source>
        <dbReference type="EMBL" id="QAT16271.1"/>
    </source>
</evidence>
<evidence type="ECO:0000256" key="1">
    <source>
        <dbReference type="SAM" id="SignalP"/>
    </source>
</evidence>
<dbReference type="Proteomes" id="UP000287243">
    <property type="component" value="Chromosome"/>
</dbReference>
<keyword evidence="3" id="KW-1185">Reference proteome</keyword>
<evidence type="ECO:0000313" key="3">
    <source>
        <dbReference type="Proteomes" id="UP000287243"/>
    </source>
</evidence>
<feature type="chain" id="PRO_5019011065" evidence="1">
    <location>
        <begin position="21"/>
        <end position="388"/>
    </location>
</feature>
<dbReference type="RefSeq" id="WP_128698908.1">
    <property type="nucleotide sequence ID" value="NZ_CP019384.1"/>
</dbReference>